<dbReference type="Gene3D" id="2.60.40.3950">
    <property type="match status" value="1"/>
</dbReference>
<keyword evidence="6" id="KW-1185">Reference proteome</keyword>
<evidence type="ECO:0000313" key="6">
    <source>
        <dbReference type="Proteomes" id="UP000294682"/>
    </source>
</evidence>
<gene>
    <name evidence="5" type="ORF">EDD78_11416</name>
</gene>
<evidence type="ECO:0000259" key="4">
    <source>
        <dbReference type="Pfam" id="PF18310"/>
    </source>
</evidence>
<dbReference type="Pfam" id="PF18310">
    <property type="entry name" value="DUF5605"/>
    <property type="match status" value="1"/>
</dbReference>
<evidence type="ECO:0000259" key="3">
    <source>
        <dbReference type="Pfam" id="PF16586"/>
    </source>
</evidence>
<dbReference type="PANTHER" id="PTHR37836">
    <property type="entry name" value="LMO1036 PROTEIN"/>
    <property type="match status" value="1"/>
</dbReference>
<keyword evidence="1" id="KW-0479">Metal-binding</keyword>
<dbReference type="InterPro" id="IPR032260">
    <property type="entry name" value="DUF5060"/>
</dbReference>
<dbReference type="InterPro" id="IPR041239">
    <property type="entry name" value="DUF5605"/>
</dbReference>
<sequence>MDQTTAKWRVFELSFQGPREGNPFTEVSFCADFIHGEDSQRIGGFYDGDGVFRIRFLPQREGEWHYRTHSSAPALDGLCGAFLCTPPEPGSHGPVGVLDTFHFAHRDGTPFYPFGTTCYAWAHQNAALREQTLCTLGRSGFNKIRMCVFPKSYDYNRAEPECYPFAGSPQEGFDFTRPNPAFYQNLEDCIARLGELGIQADLILFHPYDRWGFATMGRQADMRYLRYLAARLAAFPNIWWAMANEYDLTEKSPGDWEALGSLLQEYDPYRHLCSIHNWGKFYDHGRPWITHCSIQRVDFYKTTENTTLWRQEYQKPVVVDECAYEGNINHCWGNITPQEMTRRFWEGVLRGGYVSHGETYVHPRDILWWSHGGELHGESPARIAFLRRLVESLPAPLSPAEEPAWSTDYYWDMTCGVIGEEVYLFYFGGYQPAFRVFDLPRGKRYRARLIDTWNMTDEELPGTHEGNFRLELPGRQYMAVLFLQDEA</sequence>
<dbReference type="Gene3D" id="2.60.40.10">
    <property type="entry name" value="Immunoglobulins"/>
    <property type="match status" value="1"/>
</dbReference>
<dbReference type="Proteomes" id="UP000294682">
    <property type="component" value="Unassembled WGS sequence"/>
</dbReference>
<feature type="domain" description="DUF5060" evidence="3">
    <location>
        <begin position="5"/>
        <end position="70"/>
    </location>
</feature>
<dbReference type="PANTHER" id="PTHR37836:SF2">
    <property type="entry name" value="DUF4038 DOMAIN-CONTAINING PROTEIN"/>
    <property type="match status" value="1"/>
</dbReference>
<evidence type="ECO:0000256" key="1">
    <source>
        <dbReference type="ARBA" id="ARBA00022723"/>
    </source>
</evidence>
<dbReference type="RefSeq" id="WP_132085221.1">
    <property type="nucleotide sequence ID" value="NZ_SLUK01000014.1"/>
</dbReference>
<dbReference type="PROSITE" id="PS00079">
    <property type="entry name" value="MULTICOPPER_OXIDASE1"/>
    <property type="match status" value="1"/>
</dbReference>
<evidence type="ECO:0000259" key="2">
    <source>
        <dbReference type="Pfam" id="PF13204"/>
    </source>
</evidence>
<dbReference type="AlphaFoldDB" id="A0A9X8UHD8"/>
<dbReference type="Pfam" id="PF13204">
    <property type="entry name" value="Apiosidase"/>
    <property type="match status" value="1"/>
</dbReference>
<dbReference type="GO" id="GO:0046872">
    <property type="term" value="F:metal ion binding"/>
    <property type="evidence" value="ECO:0007669"/>
    <property type="project" value="UniProtKB-KW"/>
</dbReference>
<dbReference type="Pfam" id="PF16586">
    <property type="entry name" value="DUF5060"/>
    <property type="match status" value="1"/>
</dbReference>
<proteinExistence type="predicted"/>
<organism evidence="5 6">
    <name type="scientific">Harryflintia acetispora</name>
    <dbReference type="NCBI Taxonomy" id="1849041"/>
    <lineage>
        <taxon>Bacteria</taxon>
        <taxon>Bacillati</taxon>
        <taxon>Bacillota</taxon>
        <taxon>Clostridia</taxon>
        <taxon>Eubacteriales</taxon>
        <taxon>Oscillospiraceae</taxon>
        <taxon>Harryflintia</taxon>
    </lineage>
</organism>
<dbReference type="SUPFAM" id="SSF51445">
    <property type="entry name" value="(Trans)glycosidases"/>
    <property type="match status" value="1"/>
</dbReference>
<protein>
    <submittedName>
        <fullName evidence="5">Uncharacterized protein DUF5060</fullName>
    </submittedName>
</protein>
<dbReference type="EMBL" id="SLUK01000014">
    <property type="protein sequence ID" value="TCL41311.1"/>
    <property type="molecule type" value="Genomic_DNA"/>
</dbReference>
<dbReference type="InterPro" id="IPR013783">
    <property type="entry name" value="Ig-like_fold"/>
</dbReference>
<dbReference type="Gene3D" id="3.20.20.80">
    <property type="entry name" value="Glycosidases"/>
    <property type="match status" value="1"/>
</dbReference>
<reference evidence="5 6" key="1">
    <citation type="submission" date="2019-03" db="EMBL/GenBank/DDBJ databases">
        <title>Genomic Encyclopedia of Type Strains, Phase IV (KMG-IV): sequencing the most valuable type-strain genomes for metagenomic binning, comparative biology and taxonomic classification.</title>
        <authorList>
            <person name="Goeker M."/>
        </authorList>
    </citation>
    <scope>NUCLEOTIDE SEQUENCE [LARGE SCALE GENOMIC DNA]</scope>
    <source>
        <strain evidence="5 6">DSM 100433</strain>
    </source>
</reference>
<name>A0A9X8UHD8_9FIRM</name>
<feature type="domain" description="Apiosidase-like catalytic" evidence="2">
    <location>
        <begin position="102"/>
        <end position="369"/>
    </location>
</feature>
<dbReference type="InterPro" id="IPR025277">
    <property type="entry name" value="Apiosidase-like_cat_dom"/>
</dbReference>
<comment type="caution">
    <text evidence="5">The sequence shown here is derived from an EMBL/GenBank/DDBJ whole genome shotgun (WGS) entry which is preliminary data.</text>
</comment>
<dbReference type="InterPro" id="IPR017853">
    <property type="entry name" value="GH"/>
</dbReference>
<accession>A0A9X8UHD8</accession>
<feature type="domain" description="DUF5605" evidence="4">
    <location>
        <begin position="411"/>
        <end position="480"/>
    </location>
</feature>
<dbReference type="InterPro" id="IPR033138">
    <property type="entry name" value="Cu_oxidase_CS"/>
</dbReference>
<evidence type="ECO:0000313" key="5">
    <source>
        <dbReference type="EMBL" id="TCL41311.1"/>
    </source>
</evidence>